<dbReference type="NCBIfam" id="NF008955">
    <property type="entry name" value="PRK12297.1"/>
    <property type="match status" value="1"/>
</dbReference>
<feature type="domain" description="OBG-type G" evidence="10">
    <location>
        <begin position="160"/>
        <end position="329"/>
    </location>
</feature>
<dbReference type="KEGG" id="eaj:Q3M24_15065"/>
<dbReference type="Pfam" id="PF01926">
    <property type="entry name" value="MMR_HSR1"/>
    <property type="match status" value="1"/>
</dbReference>
<dbReference type="GO" id="GO:0005737">
    <property type="term" value="C:cytoplasm"/>
    <property type="evidence" value="ECO:0007669"/>
    <property type="project" value="UniProtKB-SubCell"/>
</dbReference>
<feature type="binding site" evidence="8">
    <location>
        <position position="193"/>
    </location>
    <ligand>
        <name>Mg(2+)</name>
        <dbReference type="ChEBI" id="CHEBI:18420"/>
    </ligand>
</feature>
<name>A0AAU8LR95_9BACT</name>
<dbReference type="Gene3D" id="3.40.50.300">
    <property type="entry name" value="P-loop containing nucleotide triphosphate hydrolases"/>
    <property type="match status" value="1"/>
</dbReference>
<evidence type="ECO:0000256" key="9">
    <source>
        <dbReference type="SAM" id="MobiDB-lite"/>
    </source>
</evidence>
<dbReference type="InterPro" id="IPR006073">
    <property type="entry name" value="GTP-bd"/>
</dbReference>
<dbReference type="Gene3D" id="2.70.210.12">
    <property type="entry name" value="GTP1/OBG domain"/>
    <property type="match status" value="1"/>
</dbReference>
<evidence type="ECO:0000256" key="4">
    <source>
        <dbReference type="ARBA" id="ARBA00022741"/>
    </source>
</evidence>
<dbReference type="Pfam" id="PF01018">
    <property type="entry name" value="GTP1_OBG"/>
    <property type="match status" value="1"/>
</dbReference>
<dbReference type="FunFam" id="2.70.210.12:FF:000001">
    <property type="entry name" value="GTPase Obg"/>
    <property type="match status" value="1"/>
</dbReference>
<dbReference type="SUPFAM" id="SSF52540">
    <property type="entry name" value="P-loop containing nucleoside triphosphate hydrolases"/>
    <property type="match status" value="1"/>
</dbReference>
<dbReference type="InterPro" id="IPR027417">
    <property type="entry name" value="P-loop_NTPase"/>
</dbReference>
<evidence type="ECO:0000256" key="7">
    <source>
        <dbReference type="ARBA" id="ARBA00023134"/>
    </source>
</evidence>
<dbReference type="AlphaFoldDB" id="A0AAU8LR95"/>
<keyword evidence="4 8" id="KW-0547">Nucleotide-binding</keyword>
<dbReference type="PROSITE" id="PS51883">
    <property type="entry name" value="OBG"/>
    <property type="match status" value="1"/>
</dbReference>
<evidence type="ECO:0000256" key="8">
    <source>
        <dbReference type="HAMAP-Rule" id="MF_01454"/>
    </source>
</evidence>
<evidence type="ECO:0000256" key="2">
    <source>
        <dbReference type="ARBA" id="ARBA00022490"/>
    </source>
</evidence>
<dbReference type="GO" id="GO:0003924">
    <property type="term" value="F:GTPase activity"/>
    <property type="evidence" value="ECO:0007669"/>
    <property type="project" value="UniProtKB-UniRule"/>
</dbReference>
<feature type="binding site" evidence="8">
    <location>
        <begin position="166"/>
        <end position="173"/>
    </location>
    <ligand>
        <name>GTP</name>
        <dbReference type="ChEBI" id="CHEBI:37565"/>
    </ligand>
</feature>
<dbReference type="NCBIfam" id="TIGR02729">
    <property type="entry name" value="Obg_CgtA"/>
    <property type="match status" value="1"/>
</dbReference>
<evidence type="ECO:0000256" key="1">
    <source>
        <dbReference type="ARBA" id="ARBA00007699"/>
    </source>
</evidence>
<dbReference type="HAMAP" id="MF_01454">
    <property type="entry name" value="GTPase_Obg"/>
    <property type="match status" value="1"/>
</dbReference>
<evidence type="ECO:0000259" key="11">
    <source>
        <dbReference type="PROSITE" id="PS51883"/>
    </source>
</evidence>
<dbReference type="PIRSF" id="PIRSF002401">
    <property type="entry name" value="GTP_bd_Obg/CgtA"/>
    <property type="match status" value="1"/>
</dbReference>
<feature type="region of interest" description="Disordered" evidence="9">
    <location>
        <begin position="116"/>
        <end position="144"/>
    </location>
</feature>
<dbReference type="InterPro" id="IPR006169">
    <property type="entry name" value="GTP1_OBG_dom"/>
</dbReference>
<evidence type="ECO:0000313" key="12">
    <source>
        <dbReference type="EMBL" id="XCN71622.1"/>
    </source>
</evidence>
<feature type="binding site" evidence="8">
    <location>
        <begin position="213"/>
        <end position="216"/>
    </location>
    <ligand>
        <name>GTP</name>
        <dbReference type="ChEBI" id="CHEBI:37565"/>
    </ligand>
</feature>
<dbReference type="InterPro" id="IPR014100">
    <property type="entry name" value="GTP-bd_Obg/CgtA"/>
</dbReference>
<comment type="function">
    <text evidence="8">An essential GTPase which binds GTP, GDP and possibly (p)ppGpp with moderate affinity, with high nucleotide exchange rates and a fairly low GTP hydrolysis rate. Plays a role in control of the cell cycle, stress response, ribosome biogenesis and in those bacteria that undergo differentiation, in morphogenesis control.</text>
</comment>
<dbReference type="InterPro" id="IPR006074">
    <property type="entry name" value="GTP1-OBG_CS"/>
</dbReference>
<reference evidence="12" key="2">
    <citation type="submission" date="2024-06" db="EMBL/GenBank/DDBJ databases">
        <authorList>
            <person name="Plum-Jensen L.E."/>
            <person name="Schramm A."/>
            <person name="Marshall I.P.G."/>
        </authorList>
    </citation>
    <scope>NUCLEOTIDE SEQUENCE</scope>
    <source>
        <strain evidence="12">Rat1</strain>
    </source>
</reference>
<accession>A0AAU8LR95</accession>
<dbReference type="InterPro" id="IPR045086">
    <property type="entry name" value="OBG_GTPase"/>
</dbReference>
<dbReference type="GO" id="GO:0042254">
    <property type="term" value="P:ribosome biogenesis"/>
    <property type="evidence" value="ECO:0007669"/>
    <property type="project" value="UniProtKB-UniRule"/>
</dbReference>
<dbReference type="SUPFAM" id="SSF82051">
    <property type="entry name" value="Obg GTP-binding protein N-terminal domain"/>
    <property type="match status" value="1"/>
</dbReference>
<feature type="binding site" evidence="8">
    <location>
        <begin position="282"/>
        <end position="285"/>
    </location>
    <ligand>
        <name>GTP</name>
        <dbReference type="ChEBI" id="CHEBI:37565"/>
    </ligand>
</feature>
<dbReference type="GO" id="GO:0005525">
    <property type="term" value="F:GTP binding"/>
    <property type="evidence" value="ECO:0007669"/>
    <property type="project" value="UniProtKB-UniRule"/>
</dbReference>
<keyword evidence="3 8" id="KW-0479">Metal-binding</keyword>
<feature type="binding site" evidence="8">
    <location>
        <position position="173"/>
    </location>
    <ligand>
        <name>Mg(2+)</name>
        <dbReference type="ChEBI" id="CHEBI:18420"/>
    </ligand>
</feature>
<dbReference type="PROSITE" id="PS00905">
    <property type="entry name" value="GTP1_OBG"/>
    <property type="match status" value="1"/>
</dbReference>
<organism evidence="12">
    <name type="scientific">Candidatus Electrothrix aestuarii</name>
    <dbReference type="NCBI Taxonomy" id="3062594"/>
    <lineage>
        <taxon>Bacteria</taxon>
        <taxon>Pseudomonadati</taxon>
        <taxon>Thermodesulfobacteriota</taxon>
        <taxon>Desulfobulbia</taxon>
        <taxon>Desulfobulbales</taxon>
        <taxon>Desulfobulbaceae</taxon>
        <taxon>Candidatus Electrothrix</taxon>
    </lineage>
</organism>
<evidence type="ECO:0000256" key="3">
    <source>
        <dbReference type="ARBA" id="ARBA00022723"/>
    </source>
</evidence>
<dbReference type="InterPro" id="IPR031167">
    <property type="entry name" value="G_OBG"/>
</dbReference>
<keyword evidence="5 8" id="KW-0378">Hydrolase</keyword>
<gene>
    <name evidence="12" type="primary">obgE</name>
    <name evidence="8" type="synonym">obg</name>
    <name evidence="12" type="ORF">Q3M24_15065</name>
</gene>
<feature type="binding site" evidence="8">
    <location>
        <begin position="310"/>
        <end position="312"/>
    </location>
    <ligand>
        <name>GTP</name>
        <dbReference type="ChEBI" id="CHEBI:37565"/>
    </ligand>
</feature>
<feature type="domain" description="Obg" evidence="11">
    <location>
        <begin position="1"/>
        <end position="159"/>
    </location>
</feature>
<keyword evidence="7 8" id="KW-0342">GTP-binding</keyword>
<comment type="subcellular location">
    <subcellularLocation>
        <location evidence="8">Cytoplasm</location>
    </subcellularLocation>
</comment>
<dbReference type="GO" id="GO:0043022">
    <property type="term" value="F:ribosome binding"/>
    <property type="evidence" value="ECO:0007669"/>
    <property type="project" value="UniProtKB-ARBA"/>
</dbReference>
<dbReference type="PROSITE" id="PS51710">
    <property type="entry name" value="G_OBG"/>
    <property type="match status" value="1"/>
</dbReference>
<reference evidence="12" key="1">
    <citation type="journal article" date="2024" name="Syst. Appl. Microbiol.">
        <title>First single-strain enrichments of Electrothrix cable bacteria, description of E. aestuarii sp. nov. and E. rattekaaiensis sp. nov., and proposal of a cable bacteria taxonomy following the rules of the SeqCode.</title>
        <authorList>
            <person name="Plum-Jensen L.E."/>
            <person name="Schramm A."/>
            <person name="Marshall I.P.G."/>
        </authorList>
    </citation>
    <scope>NUCLEOTIDE SEQUENCE</scope>
    <source>
        <strain evidence="12">Rat1</strain>
    </source>
</reference>
<proteinExistence type="inferred from homology"/>
<evidence type="ECO:0000256" key="5">
    <source>
        <dbReference type="ARBA" id="ARBA00022801"/>
    </source>
</evidence>
<comment type="cofactor">
    <cofactor evidence="8">
        <name>Mg(2+)</name>
        <dbReference type="ChEBI" id="CHEBI:18420"/>
    </cofactor>
</comment>
<comment type="subunit">
    <text evidence="8">Monomer.</text>
</comment>
<protein>
    <recommendedName>
        <fullName evidence="8">GTPase Obg</fullName>
        <ecNumber evidence="8">3.6.5.-</ecNumber>
    </recommendedName>
    <alternativeName>
        <fullName evidence="8">GTP-binding protein Obg</fullName>
    </alternativeName>
</protein>
<dbReference type="GO" id="GO:0000287">
    <property type="term" value="F:magnesium ion binding"/>
    <property type="evidence" value="ECO:0007669"/>
    <property type="project" value="InterPro"/>
</dbReference>
<sequence>MGFVDEVKFFVKAGDGGNGCVSFRREKFVPKGGPNGGDGGRGGTVFIEADSSKQSLIDFRYRSHFNAERGGNGQGSDKHGRGGKDTVIYVPPGSVIRDAETEEVLADLTAPGQRFTAAQGGRGGYGNSRFATSTNRAPRKATPGTPGEEFWLKIELKLLADVGLIGLPNAGKSTLLSKLSAANPKVAPYPFTTLSPQLGVLHLKFMAPCIIADIPGLIEGASEGIGLGHQFLRHVERTSILLHVIDASSEDEQPWQDYQILAKELAAYNEELLDRTHLVALNKIDCIDEDRLKELSALFQKNGIEPLSFSAKENIGIDTLKELLANILEAQRAEEENDVMEQDEP</sequence>
<dbReference type="PRINTS" id="PR00326">
    <property type="entry name" value="GTP1OBG"/>
</dbReference>
<dbReference type="EMBL" id="CP159373">
    <property type="protein sequence ID" value="XCN71622.1"/>
    <property type="molecule type" value="Genomic_DNA"/>
</dbReference>
<keyword evidence="2 8" id="KW-0963">Cytoplasm</keyword>
<dbReference type="NCBIfam" id="NF008956">
    <property type="entry name" value="PRK12299.1"/>
    <property type="match status" value="1"/>
</dbReference>
<dbReference type="InterPro" id="IPR036726">
    <property type="entry name" value="GTP1_OBG_dom_sf"/>
</dbReference>
<comment type="similarity">
    <text evidence="1 8">Belongs to the TRAFAC class OBG-HflX-like GTPase superfamily. OBG GTPase family.</text>
</comment>
<evidence type="ECO:0000259" key="10">
    <source>
        <dbReference type="PROSITE" id="PS51710"/>
    </source>
</evidence>
<dbReference type="EC" id="3.6.5.-" evidence="8"/>
<dbReference type="PANTHER" id="PTHR11702">
    <property type="entry name" value="DEVELOPMENTALLY REGULATED GTP-BINDING PROTEIN-RELATED"/>
    <property type="match status" value="1"/>
</dbReference>
<dbReference type="PANTHER" id="PTHR11702:SF31">
    <property type="entry name" value="MITOCHONDRIAL RIBOSOME-ASSOCIATED GTPASE 2"/>
    <property type="match status" value="1"/>
</dbReference>
<dbReference type="CDD" id="cd01898">
    <property type="entry name" value="Obg"/>
    <property type="match status" value="1"/>
</dbReference>
<keyword evidence="6 8" id="KW-0460">Magnesium</keyword>
<feature type="binding site" evidence="8">
    <location>
        <begin position="191"/>
        <end position="195"/>
    </location>
    <ligand>
        <name>GTP</name>
        <dbReference type="ChEBI" id="CHEBI:37565"/>
    </ligand>
</feature>
<evidence type="ECO:0000256" key="6">
    <source>
        <dbReference type="ARBA" id="ARBA00022842"/>
    </source>
</evidence>